<dbReference type="EMBL" id="KT946598">
    <property type="protein sequence ID" value="AMB20922.1"/>
    <property type="molecule type" value="Genomic_DNA"/>
</dbReference>
<evidence type="ECO:0000256" key="7">
    <source>
        <dbReference type="ARBA" id="ARBA00069872"/>
    </source>
</evidence>
<name>A0A120HV54_9STRA</name>
<dbReference type="InterPro" id="IPR005880">
    <property type="entry name" value="Ribosomal_uL2_bac/org-type"/>
</dbReference>
<dbReference type="PANTHER" id="PTHR13691:SF5">
    <property type="entry name" value="LARGE RIBOSOMAL SUBUNIT PROTEIN UL2M"/>
    <property type="match status" value="1"/>
</dbReference>
<dbReference type="SMART" id="SM01382">
    <property type="entry name" value="Ribosomal_L2_C"/>
    <property type="match status" value="1"/>
</dbReference>
<feature type="region of interest" description="Disordered" evidence="8">
    <location>
        <begin position="215"/>
        <end position="268"/>
    </location>
</feature>
<feature type="compositionally biased region" description="Basic residues" evidence="8">
    <location>
        <begin position="252"/>
        <end position="268"/>
    </location>
</feature>
<dbReference type="InterPro" id="IPR002171">
    <property type="entry name" value="Ribosomal_uL2"/>
</dbReference>
<evidence type="ECO:0000259" key="10">
    <source>
        <dbReference type="SMART" id="SM01383"/>
    </source>
</evidence>
<dbReference type="GO" id="GO:0002181">
    <property type="term" value="P:cytoplasmic translation"/>
    <property type="evidence" value="ECO:0007669"/>
    <property type="project" value="TreeGrafter"/>
</dbReference>
<keyword evidence="3" id="KW-0150">Chloroplast</keyword>
<evidence type="ECO:0000256" key="4">
    <source>
        <dbReference type="ARBA" id="ARBA00022640"/>
    </source>
</evidence>
<protein>
    <recommendedName>
        <fullName evidence="7">Large ribosomal subunit protein uL2m</fullName>
    </recommendedName>
</protein>
<organism evidence="11">
    <name type="scientific">Phytophthora polonica</name>
    <dbReference type="NCBI Taxonomy" id="374175"/>
    <lineage>
        <taxon>Eukaryota</taxon>
        <taxon>Sar</taxon>
        <taxon>Stramenopiles</taxon>
        <taxon>Oomycota</taxon>
        <taxon>Peronosporomycetes</taxon>
        <taxon>Peronosporales</taxon>
        <taxon>Peronosporaceae</taxon>
        <taxon>Phytophthora</taxon>
    </lineage>
</organism>
<dbReference type="PANTHER" id="PTHR13691">
    <property type="entry name" value="RIBOSOMAL PROTEIN L2"/>
    <property type="match status" value="1"/>
</dbReference>
<dbReference type="InterPro" id="IPR022669">
    <property type="entry name" value="Ribosomal_uL2_C"/>
</dbReference>
<evidence type="ECO:0000313" key="11">
    <source>
        <dbReference type="EMBL" id="AMB20922.1"/>
    </source>
</evidence>
<dbReference type="Pfam" id="PF00181">
    <property type="entry name" value="Ribosomal_L2_N"/>
    <property type="match status" value="1"/>
</dbReference>
<dbReference type="InterPro" id="IPR012340">
    <property type="entry name" value="NA-bd_OB-fold"/>
</dbReference>
<keyword evidence="5 11" id="KW-0689">Ribosomal protein</keyword>
<dbReference type="PIRSF" id="PIRSF002158">
    <property type="entry name" value="Ribosomal_L2"/>
    <property type="match status" value="1"/>
</dbReference>
<dbReference type="SUPFAM" id="SSF50249">
    <property type="entry name" value="Nucleic acid-binding proteins"/>
    <property type="match status" value="1"/>
</dbReference>
<dbReference type="Gene3D" id="4.10.950.10">
    <property type="entry name" value="Ribosomal protein L2, domain 3"/>
    <property type="match status" value="1"/>
</dbReference>
<dbReference type="Gene3D" id="2.30.30.30">
    <property type="match status" value="1"/>
</dbReference>
<keyword evidence="11" id="KW-0496">Mitochondrion</keyword>
<comment type="similarity">
    <text evidence="2">Belongs to the universal ribosomal protein uL2 family.</text>
</comment>
<dbReference type="InterPro" id="IPR008991">
    <property type="entry name" value="Translation_prot_SH3-like_sf"/>
</dbReference>
<keyword evidence="6" id="KW-0687">Ribonucleoprotein</keyword>
<dbReference type="PROSITE" id="PS00467">
    <property type="entry name" value="RIBOSOMAL_L2"/>
    <property type="match status" value="1"/>
</dbReference>
<dbReference type="SMART" id="SM01383">
    <property type="entry name" value="Ribosomal_L2"/>
    <property type="match status" value="1"/>
</dbReference>
<evidence type="ECO:0000259" key="9">
    <source>
        <dbReference type="SMART" id="SM01382"/>
    </source>
</evidence>
<comment type="subcellular location">
    <subcellularLocation>
        <location evidence="1">Plastid</location>
        <location evidence="1">Chloroplast</location>
    </subcellularLocation>
</comment>
<dbReference type="GO" id="GO:0015934">
    <property type="term" value="C:large ribosomal subunit"/>
    <property type="evidence" value="ECO:0007669"/>
    <property type="project" value="InterPro"/>
</dbReference>
<dbReference type="RefSeq" id="YP_009233117.1">
    <property type="nucleotide sequence ID" value="NC_029397.1"/>
</dbReference>
<evidence type="ECO:0000256" key="3">
    <source>
        <dbReference type="ARBA" id="ARBA00022528"/>
    </source>
</evidence>
<dbReference type="InterPro" id="IPR014726">
    <property type="entry name" value="Ribosomal_uL2_dom3"/>
</dbReference>
<evidence type="ECO:0000256" key="2">
    <source>
        <dbReference type="ARBA" id="ARBA00005636"/>
    </source>
</evidence>
<dbReference type="GO" id="GO:0016740">
    <property type="term" value="F:transferase activity"/>
    <property type="evidence" value="ECO:0007669"/>
    <property type="project" value="InterPro"/>
</dbReference>
<accession>A0A120HV54</accession>
<dbReference type="InterPro" id="IPR014722">
    <property type="entry name" value="Rib_uL2_dom2"/>
</dbReference>
<dbReference type="GO" id="GO:0003723">
    <property type="term" value="F:RNA binding"/>
    <property type="evidence" value="ECO:0007669"/>
    <property type="project" value="InterPro"/>
</dbReference>
<proteinExistence type="inferred from homology"/>
<feature type="domain" description="Large ribosomal subunit protein uL2 RNA-binding" evidence="10">
    <location>
        <begin position="42"/>
        <end position="116"/>
    </location>
</feature>
<dbReference type="GeneID" id="26892791"/>
<evidence type="ECO:0000256" key="8">
    <source>
        <dbReference type="SAM" id="MobiDB-lite"/>
    </source>
</evidence>
<dbReference type="GO" id="GO:0009507">
    <property type="term" value="C:chloroplast"/>
    <property type="evidence" value="ECO:0007669"/>
    <property type="project" value="UniProtKB-SubCell"/>
</dbReference>
<dbReference type="AlphaFoldDB" id="A0A120HV54"/>
<dbReference type="Pfam" id="PF03947">
    <property type="entry name" value="Ribosomal_L2_C"/>
    <property type="match status" value="1"/>
</dbReference>
<dbReference type="GO" id="GO:0003735">
    <property type="term" value="F:structural constituent of ribosome"/>
    <property type="evidence" value="ECO:0007669"/>
    <property type="project" value="InterPro"/>
</dbReference>
<geneLocation type="mitochondrion" evidence="11"/>
<evidence type="ECO:0000256" key="5">
    <source>
        <dbReference type="ARBA" id="ARBA00022980"/>
    </source>
</evidence>
<dbReference type="InterPro" id="IPR022666">
    <property type="entry name" value="Ribosomal_uL2_RNA-bd_dom"/>
</dbReference>
<feature type="domain" description="Large ribosomal subunit protein uL2 C-terminal" evidence="9">
    <location>
        <begin position="122"/>
        <end position="251"/>
    </location>
</feature>
<dbReference type="FunFam" id="4.10.950.10:FF:000001">
    <property type="entry name" value="50S ribosomal protein L2"/>
    <property type="match status" value="1"/>
</dbReference>
<evidence type="ECO:0000256" key="1">
    <source>
        <dbReference type="ARBA" id="ARBA00004229"/>
    </source>
</evidence>
<dbReference type="InterPro" id="IPR022671">
    <property type="entry name" value="Ribosomal_uL2_CS"/>
</dbReference>
<dbReference type="Gene3D" id="2.40.50.140">
    <property type="entry name" value="Nucleic acid-binding proteins"/>
    <property type="match status" value="1"/>
</dbReference>
<dbReference type="NCBIfam" id="TIGR01171">
    <property type="entry name" value="rplB_bact"/>
    <property type="match status" value="1"/>
</dbReference>
<dbReference type="FunFam" id="2.30.30.30:FF:000001">
    <property type="entry name" value="50S ribosomal protein L2"/>
    <property type="match status" value="1"/>
</dbReference>
<reference evidence="11" key="1">
    <citation type="submission" date="2015-10" db="EMBL/GenBank/DDBJ databases">
        <authorList>
            <person name="Gilbert D.G."/>
        </authorList>
    </citation>
    <scope>NUCLEOTIDE SEQUENCE</scope>
</reference>
<dbReference type="SUPFAM" id="SSF50104">
    <property type="entry name" value="Translation proteins SH3-like domain"/>
    <property type="match status" value="1"/>
</dbReference>
<evidence type="ECO:0000256" key="6">
    <source>
        <dbReference type="ARBA" id="ARBA00023274"/>
    </source>
</evidence>
<sequence length="268" mass="29948">MIEKKINPITPSQRQTFLLKKTNLTRIFKIKSLTKGFQRANGKNNQGKITVKHRGGGHKRLYRQINFNRSQNIEGNVIKILYDPNRSANIAYIKNDLTSYLILAPEGLKINQYIKSSPQAELKIGNALPLQNIPIGSLIHNISLYPKSRGKLIRSAGTSAQLIQKIHNKYARIRLNSGELKLVLLTCYATLGIVSNINYKKIKLGKAGRSRWLNRRPSVRGVAKNPVDHPHGGGEGKTSGGRPSVTPQGKITKGKPTRKKKKKKLIIQ</sequence>
<gene>
    <name evidence="11" type="primary">rpl2</name>
</gene>
<keyword evidence="4" id="KW-0934">Plastid</keyword>